<reference evidence="7 8" key="1">
    <citation type="submission" date="2018-11" db="EMBL/GenBank/DDBJ databases">
        <authorList>
            <consortium name="Pathogen Informatics"/>
        </authorList>
    </citation>
    <scope>NUCLEOTIDE SEQUENCE [LARGE SCALE GENOMIC DNA]</scope>
</reference>
<keyword evidence="3" id="KW-0067">ATP-binding</keyword>
<dbReference type="GO" id="GO:0008017">
    <property type="term" value="F:microtubule binding"/>
    <property type="evidence" value="ECO:0007669"/>
    <property type="project" value="InterPro"/>
</dbReference>
<dbReference type="GO" id="GO:0005524">
    <property type="term" value="F:ATP binding"/>
    <property type="evidence" value="ECO:0007669"/>
    <property type="project" value="UniProtKB-KW"/>
</dbReference>
<dbReference type="GO" id="GO:0005634">
    <property type="term" value="C:nucleus"/>
    <property type="evidence" value="ECO:0007669"/>
    <property type="project" value="TreeGrafter"/>
</dbReference>
<dbReference type="Proteomes" id="UP000281553">
    <property type="component" value="Unassembled WGS sequence"/>
</dbReference>
<dbReference type="SUPFAM" id="SSF52540">
    <property type="entry name" value="P-loop containing nucleoside triphosphate hydrolases"/>
    <property type="match status" value="1"/>
</dbReference>
<dbReference type="GO" id="GO:0007018">
    <property type="term" value="P:microtubule-based movement"/>
    <property type="evidence" value="ECO:0007669"/>
    <property type="project" value="InterPro"/>
</dbReference>
<dbReference type="EMBL" id="UYRU01070910">
    <property type="protein sequence ID" value="VDN20396.1"/>
    <property type="molecule type" value="Genomic_DNA"/>
</dbReference>
<dbReference type="InterPro" id="IPR027640">
    <property type="entry name" value="Kinesin-like_fam"/>
</dbReference>
<dbReference type="InterPro" id="IPR036961">
    <property type="entry name" value="Kinesin_motor_dom_sf"/>
</dbReference>
<organism evidence="7 8">
    <name type="scientific">Dibothriocephalus latus</name>
    <name type="common">Fish tapeworm</name>
    <name type="synonym">Diphyllobothrium latum</name>
    <dbReference type="NCBI Taxonomy" id="60516"/>
    <lineage>
        <taxon>Eukaryota</taxon>
        <taxon>Metazoa</taxon>
        <taxon>Spiralia</taxon>
        <taxon>Lophotrochozoa</taxon>
        <taxon>Platyhelminthes</taxon>
        <taxon>Cestoda</taxon>
        <taxon>Eucestoda</taxon>
        <taxon>Diphyllobothriidea</taxon>
        <taxon>Diphyllobothriidae</taxon>
        <taxon>Dibothriocephalus</taxon>
    </lineage>
</organism>
<accession>A0A3P7PQG8</accession>
<dbReference type="PANTHER" id="PTHR24115">
    <property type="entry name" value="KINESIN-RELATED"/>
    <property type="match status" value="1"/>
</dbReference>
<evidence type="ECO:0000256" key="5">
    <source>
        <dbReference type="PROSITE-ProRule" id="PRU00283"/>
    </source>
</evidence>
<gene>
    <name evidence="7" type="ORF">DILT_LOCUS13611</name>
</gene>
<dbReference type="Pfam" id="PF00225">
    <property type="entry name" value="Kinesin"/>
    <property type="match status" value="1"/>
</dbReference>
<proteinExistence type="inferred from homology"/>
<dbReference type="GO" id="GO:0005874">
    <property type="term" value="C:microtubule"/>
    <property type="evidence" value="ECO:0007669"/>
    <property type="project" value="TreeGrafter"/>
</dbReference>
<dbReference type="GO" id="GO:0003777">
    <property type="term" value="F:microtubule motor activity"/>
    <property type="evidence" value="ECO:0007669"/>
    <property type="project" value="InterPro"/>
</dbReference>
<evidence type="ECO:0000313" key="8">
    <source>
        <dbReference type="Proteomes" id="UP000281553"/>
    </source>
</evidence>
<keyword evidence="4" id="KW-0206">Cytoskeleton</keyword>
<dbReference type="Gene3D" id="1.20.58.980">
    <property type="match status" value="1"/>
</dbReference>
<evidence type="ECO:0000256" key="2">
    <source>
        <dbReference type="ARBA" id="ARBA00022741"/>
    </source>
</evidence>
<feature type="domain" description="Kinesin motor" evidence="6">
    <location>
        <begin position="1"/>
        <end position="157"/>
    </location>
</feature>
<dbReference type="Gene3D" id="3.40.850.10">
    <property type="entry name" value="Kinesin motor domain"/>
    <property type="match status" value="1"/>
</dbReference>
<evidence type="ECO:0000256" key="1">
    <source>
        <dbReference type="ARBA" id="ARBA00004245"/>
    </source>
</evidence>
<keyword evidence="4" id="KW-0963">Cytoplasm</keyword>
<dbReference type="PANTHER" id="PTHR24115:SF600">
    <property type="entry name" value="KINESIN-LIKE PROTEIN KIF23"/>
    <property type="match status" value="1"/>
</dbReference>
<dbReference type="InterPro" id="IPR001752">
    <property type="entry name" value="Kinesin_motor_dom"/>
</dbReference>
<dbReference type="GO" id="GO:0005871">
    <property type="term" value="C:kinesin complex"/>
    <property type="evidence" value="ECO:0007669"/>
    <property type="project" value="TreeGrafter"/>
</dbReference>
<dbReference type="AlphaFoldDB" id="A0A3P7PQG8"/>
<keyword evidence="8" id="KW-1185">Reference proteome</keyword>
<evidence type="ECO:0000256" key="3">
    <source>
        <dbReference type="ARBA" id="ARBA00022840"/>
    </source>
</evidence>
<comment type="subcellular location">
    <subcellularLocation>
        <location evidence="1">Cytoplasm</location>
        <location evidence="1">Cytoskeleton</location>
    </subcellularLocation>
</comment>
<dbReference type="InterPro" id="IPR027417">
    <property type="entry name" value="P-loop_NTPase"/>
</dbReference>
<dbReference type="GO" id="GO:0016887">
    <property type="term" value="F:ATP hydrolysis activity"/>
    <property type="evidence" value="ECO:0007669"/>
    <property type="project" value="TreeGrafter"/>
</dbReference>
<name>A0A3P7PQG8_DIBLA</name>
<dbReference type="OrthoDB" id="2403182at2759"/>
<protein>
    <recommendedName>
        <fullName evidence="6">Kinesin motor domain-containing protein</fullName>
    </recommendedName>
</protein>
<sequence length="160" mass="18207">MYAVFVSFIELYNNIHDLLASTPSLGSLPRSHNLREDGNRNIYVPGITETEVKMADEALKLFYQAQINNSLMNLRRCIDVLRTNQMASPREDGLGLGVSQTLPRKVPYRDTKLTHLFKSYFEGSGQVLVLICIRPKIEEYDETLVSSSLLIFIIRQLLGE</sequence>
<comment type="caution">
    <text evidence="5">Lacks conserved residue(s) required for the propagation of feature annotation.</text>
</comment>
<evidence type="ECO:0000256" key="4">
    <source>
        <dbReference type="ARBA" id="ARBA00023212"/>
    </source>
</evidence>
<dbReference type="PROSITE" id="PS50067">
    <property type="entry name" value="KINESIN_MOTOR_2"/>
    <property type="match status" value="1"/>
</dbReference>
<evidence type="ECO:0000313" key="7">
    <source>
        <dbReference type="EMBL" id="VDN20396.1"/>
    </source>
</evidence>
<dbReference type="SMART" id="SM00129">
    <property type="entry name" value="KISc"/>
    <property type="match status" value="1"/>
</dbReference>
<keyword evidence="2" id="KW-0547">Nucleotide-binding</keyword>
<evidence type="ECO:0000259" key="6">
    <source>
        <dbReference type="PROSITE" id="PS50067"/>
    </source>
</evidence>
<comment type="similarity">
    <text evidence="5">Belongs to the TRAFAC class myosin-kinesin ATPase superfamily. Kinesin family.</text>
</comment>
<dbReference type="GO" id="GO:0051256">
    <property type="term" value="P:mitotic spindle midzone assembly"/>
    <property type="evidence" value="ECO:0007669"/>
    <property type="project" value="TreeGrafter"/>
</dbReference>